<evidence type="ECO:0000256" key="7">
    <source>
        <dbReference type="ARBA" id="ARBA00022737"/>
    </source>
</evidence>
<dbReference type="InterPro" id="IPR032675">
    <property type="entry name" value="LRR_dom_sf"/>
</dbReference>
<evidence type="ECO:0000256" key="3">
    <source>
        <dbReference type="ARBA" id="ARBA00022475"/>
    </source>
</evidence>
<keyword evidence="7" id="KW-0677">Repeat</keyword>
<feature type="transmembrane region" description="Helical" evidence="12">
    <location>
        <begin position="844"/>
        <end position="864"/>
    </location>
</feature>
<dbReference type="FunFam" id="3.80.10.10:FF:000470">
    <property type="entry name" value="LRR receptor-like serine/threonine-protein kinase RPK2"/>
    <property type="match status" value="1"/>
</dbReference>
<evidence type="ECO:0000256" key="4">
    <source>
        <dbReference type="ARBA" id="ARBA00022614"/>
    </source>
</evidence>
<proteinExistence type="inferred from homology"/>
<evidence type="ECO:0000256" key="6">
    <source>
        <dbReference type="ARBA" id="ARBA00022729"/>
    </source>
</evidence>
<comment type="caution">
    <text evidence="15">The sequence shown here is derived from an EMBL/GenBank/DDBJ whole genome shotgun (WGS) entry which is preliminary data.</text>
</comment>
<dbReference type="Proteomes" id="UP000275267">
    <property type="component" value="Unassembled WGS sequence"/>
</dbReference>
<feature type="domain" description="Leucine-rich repeat-containing N-terminal plant-type" evidence="14">
    <location>
        <begin position="41"/>
        <end position="78"/>
    </location>
</feature>
<accession>A0A3L6QK52</accession>
<evidence type="ECO:0000256" key="5">
    <source>
        <dbReference type="ARBA" id="ARBA00022692"/>
    </source>
</evidence>
<comment type="similarity">
    <text evidence="2">Belongs to the RLP family.</text>
</comment>
<dbReference type="FunFam" id="3.80.10.10:FF:000403">
    <property type="entry name" value="Receptor-like protein 2"/>
    <property type="match status" value="1"/>
</dbReference>
<dbReference type="EMBL" id="PQIB02000012">
    <property type="protein sequence ID" value="RLM79796.1"/>
    <property type="molecule type" value="Genomic_DNA"/>
</dbReference>
<gene>
    <name evidence="15" type="ORF">C2845_PM12G03240</name>
</gene>
<keyword evidence="5 12" id="KW-0812">Transmembrane</keyword>
<dbReference type="Pfam" id="PF00560">
    <property type="entry name" value="LRR_1"/>
    <property type="match status" value="9"/>
</dbReference>
<dbReference type="STRING" id="4540.A0A3L6QK52"/>
<evidence type="ECO:0000256" key="1">
    <source>
        <dbReference type="ARBA" id="ARBA00004251"/>
    </source>
</evidence>
<dbReference type="GO" id="GO:0005886">
    <property type="term" value="C:plasma membrane"/>
    <property type="evidence" value="ECO:0007669"/>
    <property type="project" value="UniProtKB-SubCell"/>
</dbReference>
<dbReference type="GO" id="GO:0051606">
    <property type="term" value="P:detection of stimulus"/>
    <property type="evidence" value="ECO:0007669"/>
    <property type="project" value="UniProtKB-ARBA"/>
</dbReference>
<dbReference type="InterPro" id="IPR013210">
    <property type="entry name" value="LRR_N_plant-typ"/>
</dbReference>
<organism evidence="15 16">
    <name type="scientific">Panicum miliaceum</name>
    <name type="common">Proso millet</name>
    <name type="synonym">Broomcorn millet</name>
    <dbReference type="NCBI Taxonomy" id="4540"/>
    <lineage>
        <taxon>Eukaryota</taxon>
        <taxon>Viridiplantae</taxon>
        <taxon>Streptophyta</taxon>
        <taxon>Embryophyta</taxon>
        <taxon>Tracheophyta</taxon>
        <taxon>Spermatophyta</taxon>
        <taxon>Magnoliopsida</taxon>
        <taxon>Liliopsida</taxon>
        <taxon>Poales</taxon>
        <taxon>Poaceae</taxon>
        <taxon>PACMAD clade</taxon>
        <taxon>Panicoideae</taxon>
        <taxon>Panicodae</taxon>
        <taxon>Paniceae</taxon>
        <taxon>Panicinae</taxon>
        <taxon>Panicum</taxon>
        <taxon>Panicum sect. Panicum</taxon>
    </lineage>
</organism>
<dbReference type="AlphaFoldDB" id="A0A3L6QK52"/>
<evidence type="ECO:0000256" key="11">
    <source>
        <dbReference type="ARBA" id="ARBA00023180"/>
    </source>
</evidence>
<feature type="signal peptide" evidence="13">
    <location>
        <begin position="1"/>
        <end position="37"/>
    </location>
</feature>
<sequence length="878" mass="96178">MQPLWSSCNNRRSKITHIHLLGVALVLLLFLASPTTSCKEEEKASLLGFLDGLSQNSGLPTSWQNDTNCCLWEGILCNMDGAVMDISLASIGLEGHISPSLGNLTSLLKLNLSGNSLSGGLPLELLLSRSIIVLDVSLNKLDGEFHELQSTPDSEMKVINISSNLFTGYFPSTTLGSMKNLAALNMSNNSFTGEIPSTLCVDKPFFAVLDLSYNQFHGRIPTELGSCSRLRVLKAGQNQLTGTLPAELFNVTSLEHLSFPNNHLQGTLEHVGKLRNLVILDLGWNGLNGKIPDYIGQLKRLQELHLDNNNISGVLPSALSNCSNLTTIILKDNNFQGELKRVNFSTLSNLKFLDFRSNKFTGTIPESLYSCSNLIALRLSFNNLHGQFSSSISNLRSLKFLALSHNNFTNIIDALQIISKSRTLALLLIGGNFKNETMPEYDTFHGFENLQCLAINKCSLYGHLPNWLAKLKRLRGLLLDNNKLSGPIPTWINSLNLLFYLDISNNNLTGDIPTALMEMPTLKSAHSDPIILKFPIYLTPFLQYRATSSFPKMLNLGNNKFTGVIPPQIGQLQALLTLNLSFNNFHGDIPPSIGNLKNLQVLDLSYNDLTGAIPSSLERLHFLSRFNISSNDLEGPVPTGGQFSTFPDSSFFGNPKLCSPTLMHHCNSAKATPVSTISTGEYIDKVIIAVAFDISNNSFNGDIPTALVEMPMLESANSDSIIFKLALYMPPFLQYRTTSGPPRILNLGYNKLTGVIPPEIGQLKALLTLNLTGAIHSTLEMLHFLSKLNISNNDLEGPVPTGGQFSTFPDSSFTGNPKLCSSTLLHHCSSADAAPAPSTSTGHYIDKVIFVISFGMFFGVGVLYDQMVLSRYIYFSLI</sequence>
<keyword evidence="16" id="KW-1185">Reference proteome</keyword>
<dbReference type="PANTHER" id="PTHR48052:SF90">
    <property type="entry name" value="LEUCINE-RICH REPEAT-CONTAINING N-TERMINAL PLANT-TYPE DOMAIN-CONTAINING PROTEIN"/>
    <property type="match status" value="1"/>
</dbReference>
<keyword evidence="9 12" id="KW-0472">Membrane</keyword>
<dbReference type="FunFam" id="3.80.10.10:FF:000213">
    <property type="entry name" value="Tyrosine-sulfated glycopeptide receptor 1"/>
    <property type="match status" value="1"/>
</dbReference>
<keyword evidence="11" id="KW-0325">Glycoprotein</keyword>
<keyword evidence="8 12" id="KW-1133">Transmembrane helix</keyword>
<keyword evidence="10" id="KW-0675">Receptor</keyword>
<dbReference type="Gene3D" id="3.80.10.10">
    <property type="entry name" value="Ribonuclease Inhibitor"/>
    <property type="match status" value="6"/>
</dbReference>
<evidence type="ECO:0000256" key="8">
    <source>
        <dbReference type="ARBA" id="ARBA00022989"/>
    </source>
</evidence>
<dbReference type="InterPro" id="IPR003591">
    <property type="entry name" value="Leu-rich_rpt_typical-subtyp"/>
</dbReference>
<dbReference type="SMART" id="SM00369">
    <property type="entry name" value="LRR_TYP"/>
    <property type="match status" value="10"/>
</dbReference>
<feature type="chain" id="PRO_5018148948" description="Leucine-rich repeat-containing N-terminal plant-type domain-containing protein" evidence="13">
    <location>
        <begin position="38"/>
        <end position="878"/>
    </location>
</feature>
<keyword evidence="6 13" id="KW-0732">Signal</keyword>
<name>A0A3L6QK52_PANMI</name>
<dbReference type="PRINTS" id="PR00019">
    <property type="entry name" value="LEURICHRPT"/>
</dbReference>
<reference evidence="16" key="1">
    <citation type="journal article" date="2019" name="Nat. Commun.">
        <title>The genome of broomcorn millet.</title>
        <authorList>
            <person name="Zou C."/>
            <person name="Miki D."/>
            <person name="Li D."/>
            <person name="Tang Q."/>
            <person name="Xiao L."/>
            <person name="Rajput S."/>
            <person name="Deng P."/>
            <person name="Jia W."/>
            <person name="Huang R."/>
            <person name="Zhang M."/>
            <person name="Sun Y."/>
            <person name="Hu J."/>
            <person name="Fu X."/>
            <person name="Schnable P.S."/>
            <person name="Li F."/>
            <person name="Zhang H."/>
            <person name="Feng B."/>
            <person name="Zhu X."/>
            <person name="Liu R."/>
            <person name="Schnable J.C."/>
            <person name="Zhu J.-K."/>
            <person name="Zhang H."/>
        </authorList>
    </citation>
    <scope>NUCLEOTIDE SEQUENCE [LARGE SCALE GENOMIC DNA]</scope>
</reference>
<evidence type="ECO:0000256" key="10">
    <source>
        <dbReference type="ARBA" id="ARBA00023170"/>
    </source>
</evidence>
<evidence type="ECO:0000256" key="12">
    <source>
        <dbReference type="SAM" id="Phobius"/>
    </source>
</evidence>
<dbReference type="FunFam" id="3.80.10.10:FF:000530">
    <property type="entry name" value="Receptor-like protein 2"/>
    <property type="match status" value="1"/>
</dbReference>
<dbReference type="SUPFAM" id="SSF52047">
    <property type="entry name" value="RNI-like"/>
    <property type="match status" value="1"/>
</dbReference>
<protein>
    <recommendedName>
        <fullName evidence="14">Leucine-rich repeat-containing N-terminal plant-type domain-containing protein</fullName>
    </recommendedName>
</protein>
<keyword evidence="3" id="KW-1003">Cell membrane</keyword>
<dbReference type="Pfam" id="PF13855">
    <property type="entry name" value="LRR_8"/>
    <property type="match status" value="1"/>
</dbReference>
<dbReference type="SUPFAM" id="SSF52058">
    <property type="entry name" value="L domain-like"/>
    <property type="match status" value="2"/>
</dbReference>
<dbReference type="OrthoDB" id="1740823at2759"/>
<dbReference type="InterPro" id="IPR001611">
    <property type="entry name" value="Leu-rich_rpt"/>
</dbReference>
<evidence type="ECO:0000256" key="2">
    <source>
        <dbReference type="ARBA" id="ARBA00009592"/>
    </source>
</evidence>
<evidence type="ECO:0000256" key="13">
    <source>
        <dbReference type="SAM" id="SignalP"/>
    </source>
</evidence>
<evidence type="ECO:0000313" key="15">
    <source>
        <dbReference type="EMBL" id="RLM79796.1"/>
    </source>
</evidence>
<dbReference type="PANTHER" id="PTHR48052">
    <property type="entry name" value="UNNAMED PRODUCT"/>
    <property type="match status" value="1"/>
</dbReference>
<comment type="subcellular location">
    <subcellularLocation>
        <location evidence="1">Cell membrane</location>
        <topology evidence="1">Single-pass type I membrane protein</topology>
    </subcellularLocation>
</comment>
<evidence type="ECO:0000259" key="14">
    <source>
        <dbReference type="Pfam" id="PF08263"/>
    </source>
</evidence>
<evidence type="ECO:0000313" key="16">
    <source>
        <dbReference type="Proteomes" id="UP000275267"/>
    </source>
</evidence>
<keyword evidence="4" id="KW-0433">Leucine-rich repeat</keyword>
<dbReference type="Pfam" id="PF08263">
    <property type="entry name" value="LRRNT_2"/>
    <property type="match status" value="1"/>
</dbReference>
<evidence type="ECO:0000256" key="9">
    <source>
        <dbReference type="ARBA" id="ARBA00023136"/>
    </source>
</evidence>